<dbReference type="Proteomes" id="UP000886476">
    <property type="component" value="Unassembled WGS sequence"/>
</dbReference>
<name>A0ABX2CGP1_9BRAD</name>
<feature type="transmembrane region" description="Helical" evidence="1">
    <location>
        <begin position="75"/>
        <end position="101"/>
    </location>
</feature>
<evidence type="ECO:0000256" key="1">
    <source>
        <dbReference type="SAM" id="Phobius"/>
    </source>
</evidence>
<protein>
    <submittedName>
        <fullName evidence="2">Phage holin family protein</fullName>
    </submittedName>
</protein>
<sequence length="183" mass="19309">MLAPPGELLQLGLEQRLNRVKRATQAYMRDRTRQATGTVTSYAVAAGLFATAGIFLIAACIVGLTALFRWVEMSYGLFTAFAVAGGILVALAVISAVVAAVKLRSPTPHYPSLSSRLRVAIAAPVARRPDADEIDPDTIPLAPSAASTNHPRGLGRVNVPVGVAVAALLLGVAALRRRRHHQT</sequence>
<comment type="caution">
    <text evidence="2">The sequence shown here is derived from an EMBL/GenBank/DDBJ whole genome shotgun (WGS) entry which is preliminary data.</text>
</comment>
<accession>A0ABX2CGP1</accession>
<dbReference type="RefSeq" id="WP_172112447.1">
    <property type="nucleotide sequence ID" value="NZ_JABFDN010000006.1"/>
</dbReference>
<feature type="transmembrane region" description="Helical" evidence="1">
    <location>
        <begin position="42"/>
        <end position="68"/>
    </location>
</feature>
<keyword evidence="1" id="KW-0812">Transmembrane</keyword>
<evidence type="ECO:0000313" key="3">
    <source>
        <dbReference type="Proteomes" id="UP000886476"/>
    </source>
</evidence>
<evidence type="ECO:0000313" key="2">
    <source>
        <dbReference type="EMBL" id="NPU67369.1"/>
    </source>
</evidence>
<proteinExistence type="predicted"/>
<feature type="transmembrane region" description="Helical" evidence="1">
    <location>
        <begin position="157"/>
        <end position="175"/>
    </location>
</feature>
<keyword evidence="1" id="KW-1133">Transmembrane helix</keyword>
<organism evidence="2 3">
    <name type="scientific">Bradyrhizobium aeschynomenes</name>
    <dbReference type="NCBI Taxonomy" id="2734909"/>
    <lineage>
        <taxon>Bacteria</taxon>
        <taxon>Pseudomonadati</taxon>
        <taxon>Pseudomonadota</taxon>
        <taxon>Alphaproteobacteria</taxon>
        <taxon>Hyphomicrobiales</taxon>
        <taxon>Nitrobacteraceae</taxon>
        <taxon>Bradyrhizobium</taxon>
    </lineage>
</organism>
<keyword evidence="1" id="KW-0472">Membrane</keyword>
<reference evidence="2" key="1">
    <citation type="submission" date="2020-05" db="EMBL/GenBank/DDBJ databases">
        <title>Nod-independent and nitrogen-fixing Bradyrhizobium aeschynomene sp. nov. isolated from nodules of Aeschynomene indica.</title>
        <authorList>
            <person name="Zhang Z."/>
        </authorList>
    </citation>
    <scope>NUCLEOTIDE SEQUENCE</scope>
    <source>
        <strain evidence="2">83012</strain>
    </source>
</reference>
<dbReference type="EMBL" id="JABFDN010000006">
    <property type="protein sequence ID" value="NPU67369.1"/>
    <property type="molecule type" value="Genomic_DNA"/>
</dbReference>
<keyword evidence="3" id="KW-1185">Reference proteome</keyword>
<gene>
    <name evidence="2" type="ORF">HL667_20370</name>
</gene>